<sequence length="252" mass="27149">MRVSTVATALAVWLSAVTGSVAAEEPAATAAPTPAAVGDSKPAEAKSAEKTGTPSASDLLFDYPQMKNTAPNAKLTYDYMRRSGIAKGPFGAPLQDTVTLSLAPGKRPETRDVQVEMFSGLNRRPAGPFEDMEGNPIVSLFLENHLQALARVLEANPRYLKLAIRRGLRDRAEVTPTKVTVGGKQVDGWRIVTRPFIDDPQTERMRGMEDLTYTFVTSPDVPGEIVSMEAASKAKDGGELLEEKLGYEQKAG</sequence>
<dbReference type="RefSeq" id="WP_238204939.1">
    <property type="nucleotide sequence ID" value="NZ_BPQE01000020.1"/>
</dbReference>
<feature type="signal peptide" evidence="2">
    <location>
        <begin position="1"/>
        <end position="22"/>
    </location>
</feature>
<feature type="region of interest" description="Disordered" evidence="1">
    <location>
        <begin position="24"/>
        <end position="60"/>
    </location>
</feature>
<evidence type="ECO:0000313" key="3">
    <source>
        <dbReference type="EMBL" id="MDQ0445801.1"/>
    </source>
</evidence>
<evidence type="ECO:0000256" key="1">
    <source>
        <dbReference type="SAM" id="MobiDB-lite"/>
    </source>
</evidence>
<dbReference type="EMBL" id="JAUSVP010000001">
    <property type="protein sequence ID" value="MDQ0445801.1"/>
    <property type="molecule type" value="Genomic_DNA"/>
</dbReference>
<keyword evidence="2" id="KW-0732">Signal</keyword>
<evidence type="ECO:0000313" key="4">
    <source>
        <dbReference type="Proteomes" id="UP001231124"/>
    </source>
</evidence>
<name>A0ABU0HU48_9HYPH</name>
<proteinExistence type="predicted"/>
<protein>
    <submittedName>
        <fullName evidence="3">Uncharacterized protein</fullName>
    </submittedName>
</protein>
<gene>
    <name evidence="3" type="ORF">QO012_000279</name>
</gene>
<evidence type="ECO:0000256" key="2">
    <source>
        <dbReference type="SAM" id="SignalP"/>
    </source>
</evidence>
<comment type="caution">
    <text evidence="3">The sequence shown here is derived from an EMBL/GenBank/DDBJ whole genome shotgun (WGS) entry which is preliminary data.</text>
</comment>
<accession>A0ABU0HU48</accession>
<reference evidence="3 4" key="1">
    <citation type="submission" date="2023-07" db="EMBL/GenBank/DDBJ databases">
        <title>Genomic Encyclopedia of Type Strains, Phase IV (KMG-IV): sequencing the most valuable type-strain genomes for metagenomic binning, comparative biology and taxonomic classification.</title>
        <authorList>
            <person name="Goeker M."/>
        </authorList>
    </citation>
    <scope>NUCLEOTIDE SEQUENCE [LARGE SCALE GENOMIC DNA]</scope>
    <source>
        <strain evidence="3 4">DSM 19013</strain>
    </source>
</reference>
<dbReference type="Proteomes" id="UP001231124">
    <property type="component" value="Unassembled WGS sequence"/>
</dbReference>
<feature type="compositionally biased region" description="Low complexity" evidence="1">
    <location>
        <begin position="24"/>
        <end position="36"/>
    </location>
</feature>
<keyword evidence="4" id="KW-1185">Reference proteome</keyword>
<feature type="chain" id="PRO_5045687278" evidence="2">
    <location>
        <begin position="23"/>
        <end position="252"/>
    </location>
</feature>
<organism evidence="3 4">
    <name type="scientific">Methylobacterium aerolatum</name>
    <dbReference type="NCBI Taxonomy" id="418708"/>
    <lineage>
        <taxon>Bacteria</taxon>
        <taxon>Pseudomonadati</taxon>
        <taxon>Pseudomonadota</taxon>
        <taxon>Alphaproteobacteria</taxon>
        <taxon>Hyphomicrobiales</taxon>
        <taxon>Methylobacteriaceae</taxon>
        <taxon>Methylobacterium</taxon>
    </lineage>
</organism>